<gene>
    <name evidence="1" type="ORF">OLMES_2724</name>
</gene>
<accession>A0A1Y0IBK4</accession>
<dbReference type="AlphaFoldDB" id="A0A1Y0IBK4"/>
<reference evidence="1 2" key="1">
    <citation type="submission" date="2017-05" db="EMBL/GenBank/DDBJ databases">
        <title>Genomic insights into alkan degradation activity of Oleiphilus messinensis.</title>
        <authorList>
            <person name="Kozyavkin S.A."/>
            <person name="Slesarev A.I."/>
            <person name="Golyshin P.N."/>
            <person name="Korzhenkov A."/>
            <person name="Golyshina O.N."/>
            <person name="Toshchakov S.V."/>
        </authorList>
    </citation>
    <scope>NUCLEOTIDE SEQUENCE [LARGE SCALE GENOMIC DNA]</scope>
    <source>
        <strain evidence="1 2">ME102</strain>
    </source>
</reference>
<dbReference type="KEGG" id="ome:OLMES_2724"/>
<name>A0A1Y0IBK4_9GAMM</name>
<dbReference type="Proteomes" id="UP000196027">
    <property type="component" value="Chromosome"/>
</dbReference>
<evidence type="ECO:0000313" key="1">
    <source>
        <dbReference type="EMBL" id="ARU56774.1"/>
    </source>
</evidence>
<dbReference type="EMBL" id="CP021425">
    <property type="protein sequence ID" value="ARU56774.1"/>
    <property type="molecule type" value="Genomic_DNA"/>
</dbReference>
<keyword evidence="2" id="KW-1185">Reference proteome</keyword>
<sequence>MDYLRAMILVAIKKSCHTGTEDDGLIAVSPLIDMQAIKDL</sequence>
<evidence type="ECO:0000313" key="2">
    <source>
        <dbReference type="Proteomes" id="UP000196027"/>
    </source>
</evidence>
<dbReference type="RefSeq" id="WP_269767753.1">
    <property type="nucleotide sequence ID" value="NZ_CP021425.1"/>
</dbReference>
<organism evidence="1 2">
    <name type="scientific">Oleiphilus messinensis</name>
    <dbReference type="NCBI Taxonomy" id="141451"/>
    <lineage>
        <taxon>Bacteria</taxon>
        <taxon>Pseudomonadati</taxon>
        <taxon>Pseudomonadota</taxon>
        <taxon>Gammaproteobacteria</taxon>
        <taxon>Oceanospirillales</taxon>
        <taxon>Oleiphilaceae</taxon>
        <taxon>Oleiphilus</taxon>
    </lineage>
</organism>
<protein>
    <submittedName>
        <fullName evidence="1">Uncharacterized protein</fullName>
    </submittedName>
</protein>
<proteinExistence type="predicted"/>